<keyword evidence="8" id="KW-1185">Reference proteome</keyword>
<evidence type="ECO:0000259" key="6">
    <source>
        <dbReference type="Pfam" id="PF09864"/>
    </source>
</evidence>
<dbReference type="InterPro" id="IPR018660">
    <property type="entry name" value="MliC"/>
</dbReference>
<protein>
    <submittedName>
        <fullName evidence="7">MliC family protein</fullName>
    </submittedName>
</protein>
<evidence type="ECO:0000313" key="8">
    <source>
        <dbReference type="Proteomes" id="UP001589645"/>
    </source>
</evidence>
<feature type="domain" description="C-type lysozyme inhibitor" evidence="6">
    <location>
        <begin position="34"/>
        <end position="104"/>
    </location>
</feature>
<evidence type="ECO:0000256" key="1">
    <source>
        <dbReference type="ARBA" id="ARBA00022729"/>
    </source>
</evidence>
<dbReference type="InterPro" id="IPR036328">
    <property type="entry name" value="MliC_sf"/>
</dbReference>
<reference evidence="7 8" key="1">
    <citation type="submission" date="2024-09" db="EMBL/GenBank/DDBJ databases">
        <authorList>
            <person name="Sun Q."/>
            <person name="Mori K."/>
        </authorList>
    </citation>
    <scope>NUCLEOTIDE SEQUENCE [LARGE SCALE GENOMIC DNA]</scope>
    <source>
        <strain evidence="7 8">CECT 8064</strain>
    </source>
</reference>
<sequence>MRKQSSLVIGLLVSFYLTACSSFEQHTYDAPLIYRCESGERFSVGYAPDGHIAELGLSEKVYPLKRIRSGSGARYILANDTPDTYHPIMLFTKGNEARLEFKGTIFKNCAVDN</sequence>
<evidence type="ECO:0000256" key="3">
    <source>
        <dbReference type="ARBA" id="ARBA00023139"/>
    </source>
</evidence>
<dbReference type="SUPFAM" id="SSF141488">
    <property type="entry name" value="YdhA-like"/>
    <property type="match status" value="1"/>
</dbReference>
<keyword evidence="2" id="KW-0472">Membrane</keyword>
<dbReference type="Gene3D" id="2.40.128.200">
    <property type="match status" value="1"/>
</dbReference>
<feature type="signal peptide" evidence="5">
    <location>
        <begin position="1"/>
        <end position="19"/>
    </location>
</feature>
<dbReference type="EMBL" id="JBHMEP010000001">
    <property type="protein sequence ID" value="MFB9133471.1"/>
    <property type="molecule type" value="Genomic_DNA"/>
</dbReference>
<evidence type="ECO:0000256" key="5">
    <source>
        <dbReference type="SAM" id="SignalP"/>
    </source>
</evidence>
<keyword evidence="3" id="KW-0564">Palmitate</keyword>
<keyword evidence="4" id="KW-0449">Lipoprotein</keyword>
<name>A0ABV5HGX5_9VIBR</name>
<dbReference type="Pfam" id="PF09864">
    <property type="entry name" value="MliC"/>
    <property type="match status" value="1"/>
</dbReference>
<evidence type="ECO:0000256" key="2">
    <source>
        <dbReference type="ARBA" id="ARBA00023136"/>
    </source>
</evidence>
<comment type="caution">
    <text evidence="7">The sequence shown here is derived from an EMBL/GenBank/DDBJ whole genome shotgun (WGS) entry which is preliminary data.</text>
</comment>
<feature type="chain" id="PRO_5045061055" evidence="5">
    <location>
        <begin position="20"/>
        <end position="113"/>
    </location>
</feature>
<evidence type="ECO:0000256" key="4">
    <source>
        <dbReference type="ARBA" id="ARBA00023288"/>
    </source>
</evidence>
<dbReference type="RefSeq" id="WP_390188991.1">
    <property type="nucleotide sequence ID" value="NZ_JBHMEP010000001.1"/>
</dbReference>
<keyword evidence="1 5" id="KW-0732">Signal</keyword>
<gene>
    <name evidence="7" type="ORF">ACFFUV_00615</name>
</gene>
<dbReference type="Proteomes" id="UP001589645">
    <property type="component" value="Unassembled WGS sequence"/>
</dbReference>
<organism evidence="7 8">
    <name type="scientific">Vibrio olivae</name>
    <dbReference type="NCBI Taxonomy" id="1243002"/>
    <lineage>
        <taxon>Bacteria</taxon>
        <taxon>Pseudomonadati</taxon>
        <taxon>Pseudomonadota</taxon>
        <taxon>Gammaproteobacteria</taxon>
        <taxon>Vibrionales</taxon>
        <taxon>Vibrionaceae</taxon>
        <taxon>Vibrio</taxon>
    </lineage>
</organism>
<accession>A0ABV5HGX5</accession>
<proteinExistence type="predicted"/>
<evidence type="ECO:0000313" key="7">
    <source>
        <dbReference type="EMBL" id="MFB9133471.1"/>
    </source>
</evidence>